<evidence type="ECO:0000256" key="2">
    <source>
        <dbReference type="ARBA" id="ARBA00012729"/>
    </source>
</evidence>
<dbReference type="GO" id="GO:0005975">
    <property type="term" value="P:carbohydrate metabolic process"/>
    <property type="evidence" value="ECO:0007669"/>
    <property type="project" value="InterPro"/>
</dbReference>
<evidence type="ECO:0000313" key="11">
    <source>
        <dbReference type="Proteomes" id="UP000288943"/>
    </source>
</evidence>
<dbReference type="PANTHER" id="PTHR11177">
    <property type="entry name" value="CHITINASE"/>
    <property type="match status" value="1"/>
</dbReference>
<evidence type="ECO:0000313" key="10">
    <source>
        <dbReference type="EMBL" id="QAV21101.1"/>
    </source>
</evidence>
<dbReference type="PROSITE" id="PS01095">
    <property type="entry name" value="GH18_1"/>
    <property type="match status" value="1"/>
</dbReference>
<keyword evidence="5 6" id="KW-0326">Glycosidase</keyword>
<dbReference type="InterPro" id="IPR011583">
    <property type="entry name" value="Chitinase_II/V-like_cat"/>
</dbReference>
<dbReference type="PANTHER" id="PTHR11177:SF317">
    <property type="entry name" value="CHITINASE 12-RELATED"/>
    <property type="match status" value="1"/>
</dbReference>
<dbReference type="InterPro" id="IPR001223">
    <property type="entry name" value="Glyco_hydro18_cat"/>
</dbReference>
<keyword evidence="3 6" id="KW-0378">Hydrolase</keyword>
<dbReference type="GO" id="GO:0008843">
    <property type="term" value="F:endochitinase activity"/>
    <property type="evidence" value="ECO:0007669"/>
    <property type="project" value="UniProtKB-EC"/>
</dbReference>
<evidence type="ECO:0000256" key="6">
    <source>
        <dbReference type="RuleBase" id="RU000489"/>
    </source>
</evidence>
<organism evidence="10 11">
    <name type="scientific">Paenibacillus chitinolyticus</name>
    <dbReference type="NCBI Taxonomy" id="79263"/>
    <lineage>
        <taxon>Bacteria</taxon>
        <taxon>Bacillati</taxon>
        <taxon>Bacillota</taxon>
        <taxon>Bacilli</taxon>
        <taxon>Bacillales</taxon>
        <taxon>Paenibacillaceae</taxon>
        <taxon>Paenibacillus</taxon>
    </lineage>
</organism>
<dbReference type="Gene3D" id="3.20.20.80">
    <property type="entry name" value="Glycosidases"/>
    <property type="match status" value="1"/>
</dbReference>
<dbReference type="AlphaFoldDB" id="A0A410X3D4"/>
<evidence type="ECO:0000256" key="3">
    <source>
        <dbReference type="ARBA" id="ARBA00022801"/>
    </source>
</evidence>
<reference evidence="10 11" key="1">
    <citation type="submission" date="2018-01" db="EMBL/GenBank/DDBJ databases">
        <title>The whole genome sequencing and assembly of Paenibacillus chitinolyticus KCCM 41400 strain.</title>
        <authorList>
            <person name="Kim J.-Y."/>
            <person name="Park M.-K."/>
            <person name="Lee Y.-J."/>
            <person name="Yi H."/>
            <person name="Bahn Y.-S."/>
            <person name="Kim J.F."/>
            <person name="Lee D.-W."/>
        </authorList>
    </citation>
    <scope>NUCLEOTIDE SEQUENCE [LARGE SCALE GENOMIC DNA]</scope>
    <source>
        <strain evidence="10 11">KCCM 41400</strain>
    </source>
</reference>
<dbReference type="RefSeq" id="WP_042235378.1">
    <property type="nucleotide sequence ID" value="NZ_CP026520.1"/>
</dbReference>
<dbReference type="GO" id="GO:0006032">
    <property type="term" value="P:chitin catabolic process"/>
    <property type="evidence" value="ECO:0007669"/>
    <property type="project" value="UniProtKB-KW"/>
</dbReference>
<dbReference type="Proteomes" id="UP000288943">
    <property type="component" value="Chromosome"/>
</dbReference>
<comment type="catalytic activity">
    <reaction evidence="1">
        <text>Random endo-hydrolysis of N-acetyl-beta-D-glucosaminide (1-&gt;4)-beta-linkages in chitin and chitodextrins.</text>
        <dbReference type="EC" id="3.2.1.14"/>
    </reaction>
</comment>
<protein>
    <recommendedName>
        <fullName evidence="2">chitinase</fullName>
        <ecNumber evidence="2">3.2.1.14</ecNumber>
    </recommendedName>
</protein>
<feature type="domain" description="GH18" evidence="8">
    <location>
        <begin position="32"/>
        <end position="379"/>
    </location>
</feature>
<dbReference type="InterPro" id="IPR017853">
    <property type="entry name" value="GH"/>
</dbReference>
<dbReference type="Gene3D" id="3.10.50.10">
    <property type="match status" value="1"/>
</dbReference>
<dbReference type="OrthoDB" id="9775889at2"/>
<evidence type="ECO:0000256" key="1">
    <source>
        <dbReference type="ARBA" id="ARBA00000822"/>
    </source>
</evidence>
<dbReference type="SMART" id="SM00636">
    <property type="entry name" value="Glyco_18"/>
    <property type="match status" value="1"/>
</dbReference>
<reference evidence="9 12" key="2">
    <citation type="submission" date="2022-05" db="EMBL/GenBank/DDBJ databases">
        <title>Genome Sequencing of Bee-Associated Microbes.</title>
        <authorList>
            <person name="Dunlap C."/>
        </authorList>
    </citation>
    <scope>NUCLEOTIDE SEQUENCE [LARGE SCALE GENOMIC DNA]</scope>
    <source>
        <strain evidence="9 12">NRRL B-23120</strain>
    </source>
</reference>
<accession>A0A410X3D4</accession>
<dbReference type="InterPro" id="IPR001579">
    <property type="entry name" value="Glyco_hydro_18_chit_AS"/>
</dbReference>
<sequence length="379" mass="43240">MKIHLYTKLFVALLISGMGFYFYTTSQAKDHKINSVYVIPTGDKLDEINFEEKKIDIAFLAFAQIGDKYKVSFHQDEAADAEIKENIKKLKKNNPKTSIVLAVGGYGADGFSDASLQENRRTFTDNIIALVKELGLDGVDIDWEYPASDAWGTQKSRSEDTQNFTFLMKELREKLNQLPHKNKKYILTFASGTQDWYFKNVEVKKVEKYVDYINVMSYDLTGKWSDTTGLNSNLYKDAENKSIDSVDSIVKLYLNHHIDPAKLLLGVPAYSYGWEDVKSDGDGAFSPGKPIDIDKTDLSYKTIEKKYMDKNGFKRYFDEKAKAAYLYDGETFISYEDKEALREKIAYIKANNLGGAMVWEYSQDADDGLVKYLGDHLNE</sequence>
<gene>
    <name evidence="9" type="ORF">M5X16_13065</name>
    <name evidence="10" type="ORF">PC41400_26870</name>
</gene>
<dbReference type="EMBL" id="JAMDMJ010000014">
    <property type="protein sequence ID" value="MCY9596705.1"/>
    <property type="molecule type" value="Genomic_DNA"/>
</dbReference>
<dbReference type="SUPFAM" id="SSF54556">
    <property type="entry name" value="Chitinase insertion domain"/>
    <property type="match status" value="1"/>
</dbReference>
<name>A0A410X3D4_9BACL</name>
<dbReference type="GO" id="GO:0008061">
    <property type="term" value="F:chitin binding"/>
    <property type="evidence" value="ECO:0007669"/>
    <property type="project" value="InterPro"/>
</dbReference>
<keyword evidence="4" id="KW-0146">Chitin degradation</keyword>
<dbReference type="Proteomes" id="UP001527202">
    <property type="component" value="Unassembled WGS sequence"/>
</dbReference>
<evidence type="ECO:0000313" key="12">
    <source>
        <dbReference type="Proteomes" id="UP001527202"/>
    </source>
</evidence>
<keyword evidence="4" id="KW-0119">Carbohydrate metabolism</keyword>
<evidence type="ECO:0000256" key="5">
    <source>
        <dbReference type="ARBA" id="ARBA00023295"/>
    </source>
</evidence>
<evidence type="ECO:0000259" key="8">
    <source>
        <dbReference type="PROSITE" id="PS51910"/>
    </source>
</evidence>
<dbReference type="InterPro" id="IPR050314">
    <property type="entry name" value="Glycosyl_Hydrlase_18"/>
</dbReference>
<dbReference type="SUPFAM" id="SSF51445">
    <property type="entry name" value="(Trans)glycosidases"/>
    <property type="match status" value="1"/>
</dbReference>
<dbReference type="EC" id="3.2.1.14" evidence="2"/>
<dbReference type="EMBL" id="CP026520">
    <property type="protein sequence ID" value="QAV21101.1"/>
    <property type="molecule type" value="Genomic_DNA"/>
</dbReference>
<proteinExistence type="inferred from homology"/>
<evidence type="ECO:0000256" key="7">
    <source>
        <dbReference type="RuleBase" id="RU004453"/>
    </source>
</evidence>
<keyword evidence="12" id="KW-1185">Reference proteome</keyword>
<keyword evidence="4" id="KW-0624">Polysaccharide degradation</keyword>
<dbReference type="KEGG" id="pchi:PC41400_26870"/>
<evidence type="ECO:0000256" key="4">
    <source>
        <dbReference type="ARBA" id="ARBA00023024"/>
    </source>
</evidence>
<comment type="similarity">
    <text evidence="7">Belongs to the glycosyl hydrolase 18 family.</text>
</comment>
<evidence type="ECO:0000313" key="9">
    <source>
        <dbReference type="EMBL" id="MCY9596705.1"/>
    </source>
</evidence>
<dbReference type="InterPro" id="IPR029070">
    <property type="entry name" value="Chitinase_insertion_sf"/>
</dbReference>
<dbReference type="GeneID" id="95378418"/>
<dbReference type="Pfam" id="PF00704">
    <property type="entry name" value="Glyco_hydro_18"/>
    <property type="match status" value="1"/>
</dbReference>
<dbReference type="PROSITE" id="PS51910">
    <property type="entry name" value="GH18_2"/>
    <property type="match status" value="1"/>
</dbReference>